<protein>
    <submittedName>
        <fullName evidence="2">STAS domain-containing protein</fullName>
    </submittedName>
</protein>
<dbReference type="EMBL" id="JAEKMH010000006">
    <property type="protein sequence ID" value="MBJ3786915.1"/>
    <property type="molecule type" value="Genomic_DNA"/>
</dbReference>
<dbReference type="Gene3D" id="3.30.750.24">
    <property type="entry name" value="STAS domain"/>
    <property type="match status" value="1"/>
</dbReference>
<comment type="caution">
    <text evidence="2">The sequence shown here is derived from an EMBL/GenBank/DDBJ whole genome shotgun (WGS) entry which is preliminary data.</text>
</comment>
<name>A0A934MN65_9HYPH</name>
<evidence type="ECO:0000259" key="1">
    <source>
        <dbReference type="Pfam" id="PF13466"/>
    </source>
</evidence>
<evidence type="ECO:0000313" key="2">
    <source>
        <dbReference type="EMBL" id="MBJ3786915.1"/>
    </source>
</evidence>
<dbReference type="InterPro" id="IPR036513">
    <property type="entry name" value="STAS_dom_sf"/>
</dbReference>
<organism evidence="2 3">
    <name type="scientific">Devosia sediminis</name>
    <dbReference type="NCBI Taxonomy" id="2798801"/>
    <lineage>
        <taxon>Bacteria</taxon>
        <taxon>Pseudomonadati</taxon>
        <taxon>Pseudomonadota</taxon>
        <taxon>Alphaproteobacteria</taxon>
        <taxon>Hyphomicrobiales</taxon>
        <taxon>Devosiaceae</taxon>
        <taxon>Devosia</taxon>
    </lineage>
</organism>
<feature type="domain" description="MlaB-like STAS" evidence="1">
    <location>
        <begin position="9"/>
        <end position="87"/>
    </location>
</feature>
<proteinExistence type="predicted"/>
<dbReference type="AlphaFoldDB" id="A0A934MN65"/>
<keyword evidence="3" id="KW-1185">Reference proteome</keyword>
<dbReference type="Proteomes" id="UP000602124">
    <property type="component" value="Unassembled WGS sequence"/>
</dbReference>
<sequence length="109" mass="11334">MTEERTYTLVLSGDAGIKSAKEVAGALTEAIDKHARIEVDTQTLSGADVTTVQTLLSARASAHARAKHLTLLAPLGGPLQAVLDAAGFLSSDQEHVGFWSALSDQPAGH</sequence>
<evidence type="ECO:0000313" key="3">
    <source>
        <dbReference type="Proteomes" id="UP000602124"/>
    </source>
</evidence>
<dbReference type="RefSeq" id="WP_198878113.1">
    <property type="nucleotide sequence ID" value="NZ_JAEKMH010000006.1"/>
</dbReference>
<dbReference type="InterPro" id="IPR058548">
    <property type="entry name" value="MlaB-like_STAS"/>
</dbReference>
<dbReference type="Pfam" id="PF13466">
    <property type="entry name" value="STAS_2"/>
    <property type="match status" value="1"/>
</dbReference>
<gene>
    <name evidence="2" type="ORF">JEQ47_19485</name>
</gene>
<accession>A0A934MN65</accession>
<reference evidence="2" key="1">
    <citation type="submission" date="2020-12" db="EMBL/GenBank/DDBJ databases">
        <title>Devosia sp. MSA67 isolated from Mo River.</title>
        <authorList>
            <person name="Ma F."/>
            <person name="Zi Z."/>
        </authorList>
    </citation>
    <scope>NUCLEOTIDE SEQUENCE</scope>
    <source>
        <strain evidence="2">MSA67</strain>
    </source>
</reference>